<reference evidence="4" key="2">
    <citation type="submission" date="2014-07" db="EMBL/GenBank/DDBJ databases">
        <authorList>
            <person name="Hull J."/>
        </authorList>
    </citation>
    <scope>NUCLEOTIDE SEQUENCE</scope>
</reference>
<dbReference type="PANTHER" id="PTHR37984">
    <property type="entry name" value="PROTEIN CBG26694"/>
    <property type="match status" value="1"/>
</dbReference>
<dbReference type="Pfam" id="PF17921">
    <property type="entry name" value="Integrase_H2C2"/>
    <property type="match status" value="1"/>
</dbReference>
<organism evidence="4">
    <name type="scientific">Lygus hesperus</name>
    <name type="common">Western plant bug</name>
    <dbReference type="NCBI Taxonomy" id="30085"/>
    <lineage>
        <taxon>Eukaryota</taxon>
        <taxon>Metazoa</taxon>
        <taxon>Ecdysozoa</taxon>
        <taxon>Arthropoda</taxon>
        <taxon>Hexapoda</taxon>
        <taxon>Insecta</taxon>
        <taxon>Pterygota</taxon>
        <taxon>Neoptera</taxon>
        <taxon>Paraneoptera</taxon>
        <taxon>Hemiptera</taxon>
        <taxon>Heteroptera</taxon>
        <taxon>Panheteroptera</taxon>
        <taxon>Cimicomorpha</taxon>
        <taxon>Miridae</taxon>
        <taxon>Mirini</taxon>
        <taxon>Lygus</taxon>
    </lineage>
</organism>
<sequence length="103" mass="12367">MQKYHSFREELGIAEGIIFKGHRIIIPNSMRKPVIHDIHRSHKSLKSCLQLAREYVYWPNMNLDIEQFCRKCPACQRFHSDKTKETIMMEESPERPWMYLCGK</sequence>
<gene>
    <name evidence="3" type="ORF">CM83_32479</name>
    <name evidence="4" type="ORF">CM83_32480</name>
</gene>
<dbReference type="PANTHER" id="PTHR37984:SF7">
    <property type="entry name" value="INTEGRASE CATALYTIC DOMAIN-CONTAINING PROTEIN"/>
    <property type="match status" value="1"/>
</dbReference>
<protein>
    <recommendedName>
        <fullName evidence="1">RNA-directed DNA polymerase</fullName>
        <ecNumber evidence="1">2.7.7.49</ecNumber>
    </recommendedName>
</protein>
<reference evidence="4" key="1">
    <citation type="journal article" date="2014" name="PLoS ONE">
        <title>Transcriptome-Based Identification of ABC Transporters in the Western Tarnished Plant Bug Lygus hesperus.</title>
        <authorList>
            <person name="Hull J.J."/>
            <person name="Chaney K."/>
            <person name="Geib S.M."/>
            <person name="Fabrick J.A."/>
            <person name="Brent C.S."/>
            <person name="Walsh D."/>
            <person name="Lavine L.C."/>
        </authorList>
    </citation>
    <scope>NUCLEOTIDE SEQUENCE</scope>
</reference>
<feature type="domain" description="Integrase zinc-binding" evidence="2">
    <location>
        <begin position="26"/>
        <end position="79"/>
    </location>
</feature>
<accession>A0A0A9Y6G8</accession>
<dbReference type="GO" id="GO:0003964">
    <property type="term" value="F:RNA-directed DNA polymerase activity"/>
    <property type="evidence" value="ECO:0007669"/>
    <property type="project" value="UniProtKB-EC"/>
</dbReference>
<dbReference type="FunFam" id="1.10.340.70:FF:000003">
    <property type="entry name" value="Protein CBG25708"/>
    <property type="match status" value="1"/>
</dbReference>
<evidence type="ECO:0000259" key="2">
    <source>
        <dbReference type="Pfam" id="PF17921"/>
    </source>
</evidence>
<proteinExistence type="predicted"/>
<name>A0A0A9Y6G8_LYGHE</name>
<dbReference type="Gene3D" id="1.10.340.70">
    <property type="match status" value="1"/>
</dbReference>
<evidence type="ECO:0000313" key="4">
    <source>
        <dbReference type="EMBL" id="JAG28647.1"/>
    </source>
</evidence>
<dbReference type="InterPro" id="IPR050951">
    <property type="entry name" value="Retrovirus_Pol_polyprotein"/>
</dbReference>
<dbReference type="EMBL" id="GBHO01014958">
    <property type="protein sequence ID" value="JAG28646.1"/>
    <property type="molecule type" value="Transcribed_RNA"/>
</dbReference>
<dbReference type="EMBL" id="GBHO01014957">
    <property type="protein sequence ID" value="JAG28647.1"/>
    <property type="molecule type" value="Transcribed_RNA"/>
</dbReference>
<evidence type="ECO:0000256" key="1">
    <source>
        <dbReference type="ARBA" id="ARBA00012493"/>
    </source>
</evidence>
<dbReference type="EC" id="2.7.7.49" evidence="1"/>
<evidence type="ECO:0000313" key="3">
    <source>
        <dbReference type="EMBL" id="JAG28646.1"/>
    </source>
</evidence>
<dbReference type="AlphaFoldDB" id="A0A0A9Y6G8"/>
<dbReference type="InterPro" id="IPR041588">
    <property type="entry name" value="Integrase_H2C2"/>
</dbReference>